<comment type="caution">
    <text evidence="1">The sequence shown here is derived from an EMBL/GenBank/DDBJ whole genome shotgun (WGS) entry which is preliminary data.</text>
</comment>
<keyword evidence="2" id="KW-1185">Reference proteome</keyword>
<dbReference type="EMBL" id="FOPW01000009">
    <property type="protein sequence ID" value="SFH59716.1"/>
    <property type="molecule type" value="Genomic_DNA"/>
</dbReference>
<name>A0ABY1EEG5_9MICO</name>
<gene>
    <name evidence="1" type="ORF">SAMN05216274_1093</name>
</gene>
<proteinExistence type="predicted"/>
<protein>
    <submittedName>
        <fullName evidence="1">Uncharacterized protein</fullName>
    </submittedName>
</protein>
<sequence>MKKARLALGWILVAIPLLYGVYQTLTKVAALFG</sequence>
<evidence type="ECO:0000313" key="2">
    <source>
        <dbReference type="Proteomes" id="UP000199681"/>
    </source>
</evidence>
<accession>A0ABY1EEG5</accession>
<dbReference type="RefSeq" id="WP_422386446.1">
    <property type="nucleotide sequence ID" value="NZ_FOPW01000009.1"/>
</dbReference>
<reference evidence="1 2" key="1">
    <citation type="submission" date="2016-10" db="EMBL/GenBank/DDBJ databases">
        <authorList>
            <person name="Varghese N."/>
            <person name="Submissions S."/>
        </authorList>
    </citation>
    <scope>NUCLEOTIDE SEQUENCE [LARGE SCALE GENOMIC DNA]</scope>
    <source>
        <strain evidence="1 2">GMCC 1.11211</strain>
    </source>
</reference>
<evidence type="ECO:0000313" key="1">
    <source>
        <dbReference type="EMBL" id="SFH59716.1"/>
    </source>
</evidence>
<dbReference type="Proteomes" id="UP000199681">
    <property type="component" value="Unassembled WGS sequence"/>
</dbReference>
<organism evidence="1 2">
    <name type="scientific">Cryobacterium levicorallinum</name>
    <dbReference type="NCBI Taxonomy" id="995038"/>
    <lineage>
        <taxon>Bacteria</taxon>
        <taxon>Bacillati</taxon>
        <taxon>Actinomycetota</taxon>
        <taxon>Actinomycetes</taxon>
        <taxon>Micrococcales</taxon>
        <taxon>Microbacteriaceae</taxon>
        <taxon>Cryobacterium</taxon>
    </lineage>
</organism>